<comment type="similarity">
    <text evidence="7">Belongs to the binding-protein-dependent transport system permease family.</text>
</comment>
<evidence type="ECO:0000256" key="1">
    <source>
        <dbReference type="ARBA" id="ARBA00004651"/>
    </source>
</evidence>
<dbReference type="PANTHER" id="PTHR30193:SF37">
    <property type="entry name" value="INNER MEMBRANE ABC TRANSPORTER PERMEASE PROTEIN YCJO"/>
    <property type="match status" value="1"/>
</dbReference>
<comment type="subcellular location">
    <subcellularLocation>
        <location evidence="1 7">Cell membrane</location>
        <topology evidence="1 7">Multi-pass membrane protein</topology>
    </subcellularLocation>
</comment>
<keyword evidence="4 7" id="KW-0812">Transmembrane</keyword>
<feature type="domain" description="ABC transmembrane type-1" evidence="8">
    <location>
        <begin position="85"/>
        <end position="298"/>
    </location>
</feature>
<dbReference type="AlphaFoldDB" id="A0A3E0K0V7"/>
<dbReference type="SUPFAM" id="SSF161098">
    <property type="entry name" value="MetI-like"/>
    <property type="match status" value="1"/>
</dbReference>
<dbReference type="PROSITE" id="PS50928">
    <property type="entry name" value="ABC_TM1"/>
    <property type="match status" value="1"/>
</dbReference>
<feature type="transmembrane region" description="Helical" evidence="7">
    <location>
        <begin position="119"/>
        <end position="143"/>
    </location>
</feature>
<protein>
    <submittedName>
        <fullName evidence="9">Sugar ABC transporter permease</fullName>
    </submittedName>
</protein>
<feature type="transmembrane region" description="Helical" evidence="7">
    <location>
        <begin position="30"/>
        <end position="55"/>
    </location>
</feature>
<dbReference type="InterPro" id="IPR035906">
    <property type="entry name" value="MetI-like_sf"/>
</dbReference>
<comment type="caution">
    <text evidence="9">The sequence shown here is derived from an EMBL/GenBank/DDBJ whole genome shotgun (WGS) entry which is preliminary data.</text>
</comment>
<feature type="transmembrane region" description="Helical" evidence="7">
    <location>
        <begin position="224"/>
        <end position="243"/>
    </location>
</feature>
<evidence type="ECO:0000256" key="7">
    <source>
        <dbReference type="RuleBase" id="RU363032"/>
    </source>
</evidence>
<name>A0A3E0K0V7_9BACI</name>
<dbReference type="GO" id="GO:0055085">
    <property type="term" value="P:transmembrane transport"/>
    <property type="evidence" value="ECO:0007669"/>
    <property type="project" value="InterPro"/>
</dbReference>
<dbReference type="CDD" id="cd06261">
    <property type="entry name" value="TM_PBP2"/>
    <property type="match status" value="1"/>
</dbReference>
<dbReference type="Gene3D" id="1.10.3720.10">
    <property type="entry name" value="MetI-like"/>
    <property type="match status" value="1"/>
</dbReference>
<keyword evidence="3" id="KW-1003">Cell membrane</keyword>
<gene>
    <name evidence="9" type="ORF">C6P37_13415</name>
</gene>
<proteinExistence type="inferred from homology"/>
<evidence type="ECO:0000256" key="3">
    <source>
        <dbReference type="ARBA" id="ARBA00022475"/>
    </source>
</evidence>
<evidence type="ECO:0000256" key="6">
    <source>
        <dbReference type="ARBA" id="ARBA00023136"/>
    </source>
</evidence>
<dbReference type="InterPro" id="IPR000515">
    <property type="entry name" value="MetI-like"/>
</dbReference>
<feature type="transmembrane region" description="Helical" evidence="7">
    <location>
        <begin position="169"/>
        <end position="191"/>
    </location>
</feature>
<dbReference type="Proteomes" id="UP000257014">
    <property type="component" value="Unassembled WGS sequence"/>
</dbReference>
<keyword evidence="6 7" id="KW-0472">Membrane</keyword>
<evidence type="ECO:0000313" key="9">
    <source>
        <dbReference type="EMBL" id="REJ26467.1"/>
    </source>
</evidence>
<feature type="transmembrane region" description="Helical" evidence="7">
    <location>
        <begin position="280"/>
        <end position="298"/>
    </location>
</feature>
<keyword evidence="2 7" id="KW-0813">Transport</keyword>
<evidence type="ECO:0000313" key="10">
    <source>
        <dbReference type="Proteomes" id="UP000257014"/>
    </source>
</evidence>
<sequence>MRRGTESFLGNEVKRIMGSKYRQTVQGYSFLMPALAVILVFTLIPIVYAFLLMFFKVDLLSGEKTFVGLQNFEKIFSDPKFWAAFENTARYVLVVVPVQTVIALLLAVLLNSKIRFDRIFLSVMFLPTLTSSSAMTLIFMWLFNNNGFVVNLIRDLFGVKIQFVTNPDLALTVIMTMNIFSTVPHFMIVFLSGLQDIPAALYEAAAIDGAGKVKQFLHVTVPQLMPITFYVITMGVVGCFQIFDQAFIISNGSGGPQNSTLTFTLYIYQLAFNSNDMGRATALAFILGFIILAVTYIVNKFLKPDQING</sequence>
<feature type="transmembrane region" description="Helical" evidence="7">
    <location>
        <begin position="91"/>
        <end position="110"/>
    </location>
</feature>
<evidence type="ECO:0000256" key="2">
    <source>
        <dbReference type="ARBA" id="ARBA00022448"/>
    </source>
</evidence>
<keyword evidence="5 7" id="KW-1133">Transmembrane helix</keyword>
<evidence type="ECO:0000259" key="8">
    <source>
        <dbReference type="PROSITE" id="PS50928"/>
    </source>
</evidence>
<reference evidence="9 10" key="1">
    <citation type="submission" date="2018-03" db="EMBL/GenBank/DDBJ databases">
        <authorList>
            <person name="Keele B.F."/>
        </authorList>
    </citation>
    <scope>NUCLEOTIDE SEQUENCE [LARGE SCALE GENOMIC DNA]</scope>
    <source>
        <strain evidence="9">ZCTH4_d</strain>
    </source>
</reference>
<dbReference type="InterPro" id="IPR051393">
    <property type="entry name" value="ABC_transporter_permease"/>
</dbReference>
<evidence type="ECO:0000256" key="4">
    <source>
        <dbReference type="ARBA" id="ARBA00022692"/>
    </source>
</evidence>
<dbReference type="Pfam" id="PF00528">
    <property type="entry name" value="BPD_transp_1"/>
    <property type="match status" value="1"/>
</dbReference>
<organism evidence="9 10">
    <name type="scientific">Caldibacillus debilis</name>
    <dbReference type="NCBI Taxonomy" id="301148"/>
    <lineage>
        <taxon>Bacteria</taxon>
        <taxon>Bacillati</taxon>
        <taxon>Bacillota</taxon>
        <taxon>Bacilli</taxon>
        <taxon>Bacillales</taxon>
        <taxon>Bacillaceae</taxon>
        <taxon>Caldibacillus</taxon>
    </lineage>
</organism>
<dbReference type="PANTHER" id="PTHR30193">
    <property type="entry name" value="ABC TRANSPORTER PERMEASE PROTEIN"/>
    <property type="match status" value="1"/>
</dbReference>
<evidence type="ECO:0000256" key="5">
    <source>
        <dbReference type="ARBA" id="ARBA00022989"/>
    </source>
</evidence>
<dbReference type="GO" id="GO:0005886">
    <property type="term" value="C:plasma membrane"/>
    <property type="evidence" value="ECO:0007669"/>
    <property type="project" value="UniProtKB-SubCell"/>
</dbReference>
<accession>A0A3E0K0V7</accession>
<dbReference type="EMBL" id="QEWE01000025">
    <property type="protein sequence ID" value="REJ26467.1"/>
    <property type="molecule type" value="Genomic_DNA"/>
</dbReference>